<protein>
    <submittedName>
        <fullName evidence="1">Uncharacterized protein</fullName>
    </submittedName>
</protein>
<evidence type="ECO:0000313" key="1">
    <source>
        <dbReference type="EMBL" id="CDW22208.1"/>
    </source>
</evidence>
<accession>A0A0K2T874</accession>
<dbReference type="AlphaFoldDB" id="A0A0K2T874"/>
<proteinExistence type="predicted"/>
<sequence length="28" mass="3280">MNENGFLLIYNLALKMEAFGNDIHSNYF</sequence>
<organism evidence="1">
    <name type="scientific">Lepeophtheirus salmonis</name>
    <name type="common">Salmon louse</name>
    <name type="synonym">Caligus salmonis</name>
    <dbReference type="NCBI Taxonomy" id="72036"/>
    <lineage>
        <taxon>Eukaryota</taxon>
        <taxon>Metazoa</taxon>
        <taxon>Ecdysozoa</taxon>
        <taxon>Arthropoda</taxon>
        <taxon>Crustacea</taxon>
        <taxon>Multicrustacea</taxon>
        <taxon>Hexanauplia</taxon>
        <taxon>Copepoda</taxon>
        <taxon>Siphonostomatoida</taxon>
        <taxon>Caligidae</taxon>
        <taxon>Lepeophtheirus</taxon>
    </lineage>
</organism>
<reference evidence="1" key="1">
    <citation type="submission" date="2014-05" db="EMBL/GenBank/DDBJ databases">
        <authorList>
            <person name="Chronopoulou M."/>
        </authorList>
    </citation>
    <scope>NUCLEOTIDE SEQUENCE</scope>
    <source>
        <tissue evidence="1">Whole organism</tissue>
    </source>
</reference>
<name>A0A0K2T874_LEPSM</name>
<dbReference type="EMBL" id="HACA01004847">
    <property type="protein sequence ID" value="CDW22208.1"/>
    <property type="molecule type" value="Transcribed_RNA"/>
</dbReference>